<evidence type="ECO:0000313" key="1">
    <source>
        <dbReference type="WBParaSite" id="HNAJ_0000775401-mRNA-1"/>
    </source>
</evidence>
<name>A0A0R3TKN7_RODNA</name>
<protein>
    <submittedName>
        <fullName evidence="1">Pecanex-like protein</fullName>
    </submittedName>
</protein>
<dbReference type="WBParaSite" id="HNAJ_0000775401-mRNA-1">
    <property type="protein sequence ID" value="HNAJ_0000775401-mRNA-1"/>
    <property type="gene ID" value="HNAJ_0000775401"/>
</dbReference>
<proteinExistence type="predicted"/>
<accession>A0A0R3TKN7</accession>
<organism evidence="1">
    <name type="scientific">Rodentolepis nana</name>
    <name type="common">Dwarf tapeworm</name>
    <name type="synonym">Hymenolepis nana</name>
    <dbReference type="NCBI Taxonomy" id="102285"/>
    <lineage>
        <taxon>Eukaryota</taxon>
        <taxon>Metazoa</taxon>
        <taxon>Spiralia</taxon>
        <taxon>Lophotrochozoa</taxon>
        <taxon>Platyhelminthes</taxon>
        <taxon>Cestoda</taxon>
        <taxon>Eucestoda</taxon>
        <taxon>Cyclophyllidea</taxon>
        <taxon>Hymenolepididae</taxon>
        <taxon>Rodentolepis</taxon>
    </lineage>
</organism>
<dbReference type="AlphaFoldDB" id="A0A0R3TKN7"/>
<sequence>LVRVTHLTMCELENPKPRVENASQEKSVDQSVLSDWYDSLVAVTEITTVNGNAIPLPYNQSAAACAE</sequence>
<reference evidence="1" key="1">
    <citation type="submission" date="2017-02" db="UniProtKB">
        <authorList>
            <consortium name="WormBaseParasite"/>
        </authorList>
    </citation>
    <scope>IDENTIFICATION</scope>
</reference>